<keyword evidence="1" id="KW-1133">Transmembrane helix</keyword>
<gene>
    <name evidence="2" type="ORF">LOX96_13155</name>
</gene>
<evidence type="ECO:0000313" key="2">
    <source>
        <dbReference type="EMBL" id="MCL9685049.1"/>
    </source>
</evidence>
<keyword evidence="3" id="KW-1185">Reference proteome</keyword>
<protein>
    <submittedName>
        <fullName evidence="2">Uncharacterized protein</fullName>
    </submittedName>
</protein>
<keyword evidence="1" id="KW-0812">Transmembrane</keyword>
<keyword evidence="1" id="KW-0472">Membrane</keyword>
<organism evidence="2 3">
    <name type="scientific">Legionella maioricensis</name>
    <dbReference type="NCBI Taxonomy" id="2896528"/>
    <lineage>
        <taxon>Bacteria</taxon>
        <taxon>Pseudomonadati</taxon>
        <taxon>Pseudomonadota</taxon>
        <taxon>Gammaproteobacteria</taxon>
        <taxon>Legionellales</taxon>
        <taxon>Legionellaceae</taxon>
        <taxon>Legionella</taxon>
    </lineage>
</organism>
<evidence type="ECO:0000313" key="3">
    <source>
        <dbReference type="Proteomes" id="UP001139721"/>
    </source>
</evidence>
<name>A0A9X2D2D9_9GAMM</name>
<dbReference type="AlphaFoldDB" id="A0A9X2D2D9"/>
<evidence type="ECO:0000256" key="1">
    <source>
        <dbReference type="SAM" id="Phobius"/>
    </source>
</evidence>
<comment type="caution">
    <text evidence="2">The sequence shown here is derived from an EMBL/GenBank/DDBJ whole genome shotgun (WGS) entry which is preliminary data.</text>
</comment>
<proteinExistence type="predicted"/>
<feature type="transmembrane region" description="Helical" evidence="1">
    <location>
        <begin position="5"/>
        <end position="22"/>
    </location>
</feature>
<dbReference type="RefSeq" id="WP_250456374.1">
    <property type="nucleotide sequence ID" value="NZ_JAJKBJ010000018.1"/>
</dbReference>
<sequence length="64" mass="7660">MIGWLVRIFMVIAGSITSWFVAHDSLKFNIIQMVIAILLITLVLFIAAFWQSFWYWIKRIRKRS</sequence>
<dbReference type="Proteomes" id="UP001139721">
    <property type="component" value="Unassembled WGS sequence"/>
</dbReference>
<accession>A0A9X2D2D9</accession>
<reference evidence="2" key="1">
    <citation type="submission" date="2021-11" db="EMBL/GenBank/DDBJ databases">
        <title>Legionella maioricencis sp. nov., a new species isolated from hot water samples in Mallorca.</title>
        <authorList>
            <person name="Crespi S."/>
            <person name="Drasar V."/>
            <person name="Salva-Serra F."/>
            <person name="Jaen-Luchoro D."/>
            <person name="Pineiro-Iglesias B."/>
            <person name="Aliaga F."/>
            <person name="Fernandez-Juarez V."/>
            <person name="Coll G."/>
            <person name="Moore E.R.B."/>
            <person name="Bennasar-Figueras A."/>
        </authorList>
    </citation>
    <scope>NUCLEOTIDE SEQUENCE</scope>
    <source>
        <strain evidence="2">HCPI-6</strain>
    </source>
</reference>
<dbReference type="EMBL" id="JAJKBJ010000018">
    <property type="protein sequence ID" value="MCL9685049.1"/>
    <property type="molecule type" value="Genomic_DNA"/>
</dbReference>
<feature type="transmembrane region" description="Helical" evidence="1">
    <location>
        <begin position="34"/>
        <end position="57"/>
    </location>
</feature>